<dbReference type="GO" id="GO:0016787">
    <property type="term" value="F:hydrolase activity"/>
    <property type="evidence" value="ECO:0007669"/>
    <property type="project" value="UniProtKB-KW"/>
</dbReference>
<evidence type="ECO:0000313" key="3">
    <source>
        <dbReference type="Proteomes" id="UP000291142"/>
    </source>
</evidence>
<sequence>MKQKIFMYLFVFALLLVIFQYANAKRIFEDQNRKLENYKEKAERLTDSLNVLQDEILNLSHFNLERNEDALSYFEQDGYDVSSLIPLIKDEIYSTNEVKGQHPIVPYASTEGRKMLINTVKLLNHKWFIADFSDGVYWGEVMVNYYVNEDKTVDFELAESFLYPFD</sequence>
<reference evidence="2 3" key="1">
    <citation type="submission" date="2019-02" db="EMBL/GenBank/DDBJ databases">
        <title>Hyunsoonleella sp., isolated from marine sediment.</title>
        <authorList>
            <person name="Liu B.-T."/>
        </authorList>
    </citation>
    <scope>NUCLEOTIDE SEQUENCE [LARGE SCALE GENOMIC DNA]</scope>
    <source>
        <strain evidence="2 3">T58</strain>
    </source>
</reference>
<evidence type="ECO:0000256" key="1">
    <source>
        <dbReference type="SAM" id="Coils"/>
    </source>
</evidence>
<dbReference type="Proteomes" id="UP000291142">
    <property type="component" value="Unassembled WGS sequence"/>
</dbReference>
<name>A0A4Q9FLC7_9FLAO</name>
<organism evidence="2 3">
    <name type="scientific">Hyunsoonleella flava</name>
    <dbReference type="NCBI Taxonomy" id="2527939"/>
    <lineage>
        <taxon>Bacteria</taxon>
        <taxon>Pseudomonadati</taxon>
        <taxon>Bacteroidota</taxon>
        <taxon>Flavobacteriia</taxon>
        <taxon>Flavobacteriales</taxon>
        <taxon>Flavobacteriaceae</taxon>
    </lineage>
</organism>
<protein>
    <submittedName>
        <fullName evidence="2">Hydrolase</fullName>
    </submittedName>
</protein>
<proteinExistence type="predicted"/>
<comment type="caution">
    <text evidence="2">The sequence shown here is derived from an EMBL/GenBank/DDBJ whole genome shotgun (WGS) entry which is preliminary data.</text>
</comment>
<dbReference type="AlphaFoldDB" id="A0A4Q9FLC7"/>
<evidence type="ECO:0000313" key="2">
    <source>
        <dbReference type="EMBL" id="TBN06497.1"/>
    </source>
</evidence>
<dbReference type="EMBL" id="SIRT01000001">
    <property type="protein sequence ID" value="TBN06497.1"/>
    <property type="molecule type" value="Genomic_DNA"/>
</dbReference>
<dbReference type="OrthoDB" id="1451701at2"/>
<dbReference type="RefSeq" id="WP_130962485.1">
    <property type="nucleotide sequence ID" value="NZ_SIRT01000001.1"/>
</dbReference>
<keyword evidence="1" id="KW-0175">Coiled coil</keyword>
<gene>
    <name evidence="2" type="ORF">EYD45_01030</name>
</gene>
<keyword evidence="3" id="KW-1185">Reference proteome</keyword>
<feature type="coiled-coil region" evidence="1">
    <location>
        <begin position="21"/>
        <end position="55"/>
    </location>
</feature>
<keyword evidence="2" id="KW-0378">Hydrolase</keyword>
<accession>A0A4Q9FLC7</accession>